<dbReference type="GO" id="GO:0006508">
    <property type="term" value="P:proteolysis"/>
    <property type="evidence" value="ECO:0007669"/>
    <property type="project" value="InterPro"/>
</dbReference>
<dbReference type="AlphaFoldDB" id="A0A3P7JDI9"/>
<gene>
    <name evidence="2" type="ORF">SVUK_LOCUS18689</name>
</gene>
<keyword evidence="3" id="KW-1185">Reference proteome</keyword>
<dbReference type="Pfam" id="PF00112">
    <property type="entry name" value="Peptidase_C1"/>
    <property type="match status" value="1"/>
</dbReference>
<dbReference type="Gene3D" id="3.90.70.10">
    <property type="entry name" value="Cysteine proteinases"/>
    <property type="match status" value="1"/>
</dbReference>
<name>A0A3P7JDI9_STRVU</name>
<proteinExistence type="predicted"/>
<dbReference type="Proteomes" id="UP000270094">
    <property type="component" value="Unassembled WGS sequence"/>
</dbReference>
<evidence type="ECO:0000313" key="2">
    <source>
        <dbReference type="EMBL" id="VDM83691.1"/>
    </source>
</evidence>
<dbReference type="EMBL" id="UYYB01124671">
    <property type="protein sequence ID" value="VDM83691.1"/>
    <property type="molecule type" value="Genomic_DNA"/>
</dbReference>
<feature type="domain" description="Peptidase C1A papain C-terminal" evidence="1">
    <location>
        <begin position="7"/>
        <end position="42"/>
    </location>
</feature>
<dbReference type="GO" id="GO:0008234">
    <property type="term" value="F:cysteine-type peptidase activity"/>
    <property type="evidence" value="ECO:0007669"/>
    <property type="project" value="InterPro"/>
</dbReference>
<dbReference type="SUPFAM" id="SSF54001">
    <property type="entry name" value="Cysteine proteinases"/>
    <property type="match status" value="1"/>
</dbReference>
<dbReference type="OrthoDB" id="5847537at2759"/>
<evidence type="ECO:0000259" key="1">
    <source>
        <dbReference type="Pfam" id="PF00112"/>
    </source>
</evidence>
<protein>
    <recommendedName>
        <fullName evidence="1">Peptidase C1A papain C-terminal domain-containing protein</fullName>
    </recommendedName>
</protein>
<sequence>MGEIADSHAIKIIGWGVTETGVPYWTIANSWNTDWGEEGKMRN</sequence>
<dbReference type="InterPro" id="IPR038765">
    <property type="entry name" value="Papain-like_cys_pep_sf"/>
</dbReference>
<reference evidence="2 3" key="1">
    <citation type="submission" date="2018-11" db="EMBL/GenBank/DDBJ databases">
        <authorList>
            <consortium name="Pathogen Informatics"/>
        </authorList>
    </citation>
    <scope>NUCLEOTIDE SEQUENCE [LARGE SCALE GENOMIC DNA]</scope>
</reference>
<evidence type="ECO:0000313" key="3">
    <source>
        <dbReference type="Proteomes" id="UP000270094"/>
    </source>
</evidence>
<dbReference type="InterPro" id="IPR000668">
    <property type="entry name" value="Peptidase_C1A_C"/>
</dbReference>
<accession>A0A3P7JDI9</accession>
<organism evidence="2 3">
    <name type="scientific">Strongylus vulgaris</name>
    <name type="common">Blood worm</name>
    <dbReference type="NCBI Taxonomy" id="40348"/>
    <lineage>
        <taxon>Eukaryota</taxon>
        <taxon>Metazoa</taxon>
        <taxon>Ecdysozoa</taxon>
        <taxon>Nematoda</taxon>
        <taxon>Chromadorea</taxon>
        <taxon>Rhabditida</taxon>
        <taxon>Rhabditina</taxon>
        <taxon>Rhabditomorpha</taxon>
        <taxon>Strongyloidea</taxon>
        <taxon>Strongylidae</taxon>
        <taxon>Strongylus</taxon>
    </lineage>
</organism>